<dbReference type="RefSeq" id="WP_091726643.1">
    <property type="nucleotide sequence ID" value="NZ_LT629757.1"/>
</dbReference>
<name>A0A1H1NQP1_9ACTN</name>
<dbReference type="OrthoDB" id="3759563at2"/>
<reference evidence="2" key="1">
    <citation type="submission" date="2016-10" db="EMBL/GenBank/DDBJ databases">
        <authorList>
            <person name="Varghese N."/>
            <person name="Submissions S."/>
        </authorList>
    </citation>
    <scope>NUCLEOTIDE SEQUENCE [LARGE SCALE GENOMIC DNA]</scope>
    <source>
        <strain evidence="2">DSM 22127</strain>
    </source>
</reference>
<organism evidence="1 2">
    <name type="scientific">Nocardioides scoriae</name>
    <dbReference type="NCBI Taxonomy" id="642780"/>
    <lineage>
        <taxon>Bacteria</taxon>
        <taxon>Bacillati</taxon>
        <taxon>Actinomycetota</taxon>
        <taxon>Actinomycetes</taxon>
        <taxon>Propionibacteriales</taxon>
        <taxon>Nocardioidaceae</taxon>
        <taxon>Nocardioides</taxon>
    </lineage>
</organism>
<accession>A0A1H1NQP1</accession>
<gene>
    <name evidence="1" type="ORF">SAMN04488570_0939</name>
</gene>
<dbReference type="EMBL" id="LT629757">
    <property type="protein sequence ID" value="SDS01268.1"/>
    <property type="molecule type" value="Genomic_DNA"/>
</dbReference>
<evidence type="ECO:0000313" key="1">
    <source>
        <dbReference type="EMBL" id="SDS01268.1"/>
    </source>
</evidence>
<keyword evidence="2" id="KW-1185">Reference proteome</keyword>
<dbReference type="Proteomes" id="UP000198859">
    <property type="component" value="Chromosome I"/>
</dbReference>
<sequence>MTDSPADAAADPAPDRTAALAGRLLDAQVAWVLDQLDGERFAEAVAGDVGTVLDLASGLRLAEVVDVADVQAVARRVVRDVTGSPTVERLAGPGAAAVHSVLVAEEAPLGEVVAREDVDALVTHAVALHDVRDRVLDRLADSPATVALTSGFVSRVVTDVLTQNRARAEKVPGVSSLLSLGSGAVSKVGRVSVGGSQLDRLLGDAMGAGAQFTMRRTTAIVRELVTDATLHEVAMELWDLAAEQPVGSLVSVLDEDEVVDLAERLRVLVAGVLAGGVDDGLVARVVDACVAAFFEQHAEHDLASLLPAIGLDRDDLVADVRRLAPPVLDALRADGRLERAVRERLAPFWTSEDVRSLLAPS</sequence>
<evidence type="ECO:0000313" key="2">
    <source>
        <dbReference type="Proteomes" id="UP000198859"/>
    </source>
</evidence>
<proteinExistence type="predicted"/>
<evidence type="ECO:0008006" key="3">
    <source>
        <dbReference type="Google" id="ProtNLM"/>
    </source>
</evidence>
<dbReference type="STRING" id="642780.SAMN04488570_0939"/>
<protein>
    <recommendedName>
        <fullName evidence="3">DUF2336 domain-containing protein</fullName>
    </recommendedName>
</protein>
<dbReference type="AlphaFoldDB" id="A0A1H1NQP1"/>